<reference evidence="1 2" key="1">
    <citation type="submission" date="2020-04" db="EMBL/GenBank/DDBJ databases">
        <title>Rhodospirillaceae bacterium KN72 isolated from deep sea.</title>
        <authorList>
            <person name="Zhang D.-C."/>
        </authorList>
    </citation>
    <scope>NUCLEOTIDE SEQUENCE [LARGE SCALE GENOMIC DNA]</scope>
    <source>
        <strain evidence="1 2">KN72</strain>
    </source>
</reference>
<dbReference type="Gene3D" id="1.10.600.10">
    <property type="entry name" value="Farnesyl Diphosphate Synthase"/>
    <property type="match status" value="1"/>
</dbReference>
<dbReference type="Pfam" id="PF00494">
    <property type="entry name" value="SQS_PSY"/>
    <property type="match status" value="1"/>
</dbReference>
<dbReference type="InterPro" id="IPR002060">
    <property type="entry name" value="Squ/phyt_synthse"/>
</dbReference>
<dbReference type="PANTHER" id="PTHR31480">
    <property type="entry name" value="BIFUNCTIONAL LYCOPENE CYCLASE/PHYTOENE SYNTHASE"/>
    <property type="match status" value="1"/>
</dbReference>
<keyword evidence="2" id="KW-1185">Reference proteome</keyword>
<dbReference type="RefSeq" id="WP_169626569.1">
    <property type="nucleotide sequence ID" value="NZ_JABBNT010000005.1"/>
</dbReference>
<dbReference type="GO" id="GO:0016765">
    <property type="term" value="F:transferase activity, transferring alkyl or aryl (other than methyl) groups"/>
    <property type="evidence" value="ECO:0007669"/>
    <property type="project" value="UniProtKB-ARBA"/>
</dbReference>
<name>A0A7Y0HH01_9PROT</name>
<evidence type="ECO:0000313" key="2">
    <source>
        <dbReference type="Proteomes" id="UP000539372"/>
    </source>
</evidence>
<dbReference type="Proteomes" id="UP000539372">
    <property type="component" value="Unassembled WGS sequence"/>
</dbReference>
<dbReference type="InterPro" id="IPR008949">
    <property type="entry name" value="Isoprenoid_synthase_dom_sf"/>
</dbReference>
<protein>
    <submittedName>
        <fullName evidence="1">Squalene/phytoene synthase family protein</fullName>
    </submittedName>
</protein>
<organism evidence="1 2">
    <name type="scientific">Pacificispira spongiicola</name>
    <dbReference type="NCBI Taxonomy" id="2729598"/>
    <lineage>
        <taxon>Bacteria</taxon>
        <taxon>Pseudomonadati</taxon>
        <taxon>Pseudomonadota</taxon>
        <taxon>Alphaproteobacteria</taxon>
        <taxon>Rhodospirillales</taxon>
        <taxon>Rhodospirillaceae</taxon>
        <taxon>Pacificispira</taxon>
    </lineage>
</organism>
<proteinExistence type="predicted"/>
<dbReference type="EMBL" id="JABBNT010000005">
    <property type="protein sequence ID" value="NMM46193.1"/>
    <property type="molecule type" value="Genomic_DNA"/>
</dbReference>
<accession>A0A7Y0HH01</accession>
<gene>
    <name evidence="1" type="ORF">HH303_17005</name>
</gene>
<dbReference type="AlphaFoldDB" id="A0A7Y0HH01"/>
<dbReference type="SUPFAM" id="SSF48576">
    <property type="entry name" value="Terpenoid synthases"/>
    <property type="match status" value="1"/>
</dbReference>
<comment type="caution">
    <text evidence="1">The sequence shown here is derived from an EMBL/GenBank/DDBJ whole genome shotgun (WGS) entry which is preliminary data.</text>
</comment>
<sequence>MNREDLDYCAGQVREGDPDRFATAMLAPPDGRARLMALYAFNLEIARLRESVSDILLGEIRLQWWRDALAECRAGSPRRHQVVHPLSHAITEAALPEGPFLEAIDARARDLDEMPPEDDAALAAYIDATGGAIGELAVRCLVGREAAEADIEAGRAAGRAWGWVGLVRGLHVHKRQGRQTVPADRLRAAPTLADDIEMATVSDAVRDWTRMLLERGREETARVQALKGQVAKAALPALGPIRLARRYDRGITASGYDPFRVDMVQMGQARRAACLLPLALFGRL</sequence>
<evidence type="ECO:0000313" key="1">
    <source>
        <dbReference type="EMBL" id="NMM46193.1"/>
    </source>
</evidence>